<dbReference type="Proteomes" id="UP000324222">
    <property type="component" value="Unassembled WGS sequence"/>
</dbReference>
<comment type="caution">
    <text evidence="1">The sequence shown here is derived from an EMBL/GenBank/DDBJ whole genome shotgun (WGS) entry which is preliminary data.</text>
</comment>
<reference evidence="1 2" key="1">
    <citation type="submission" date="2019-05" db="EMBL/GenBank/DDBJ databases">
        <title>Another draft genome of Portunus trituberculatus and its Hox gene families provides insights of decapod evolution.</title>
        <authorList>
            <person name="Jeong J.-H."/>
            <person name="Song I."/>
            <person name="Kim S."/>
            <person name="Choi T."/>
            <person name="Kim D."/>
            <person name="Ryu S."/>
            <person name="Kim W."/>
        </authorList>
    </citation>
    <scope>NUCLEOTIDE SEQUENCE [LARGE SCALE GENOMIC DNA]</scope>
    <source>
        <tissue evidence="1">Muscle</tissue>
    </source>
</reference>
<gene>
    <name evidence="1" type="primary">kap123_0</name>
    <name evidence="1" type="ORF">E2C01_019299</name>
</gene>
<name>A0A5B7DYT5_PORTR</name>
<accession>A0A5B7DYT5</accession>
<dbReference type="EMBL" id="VSRR010001564">
    <property type="protein sequence ID" value="MPC26166.1"/>
    <property type="molecule type" value="Genomic_DNA"/>
</dbReference>
<evidence type="ECO:0000313" key="1">
    <source>
        <dbReference type="EMBL" id="MPC26166.1"/>
    </source>
</evidence>
<dbReference type="Gene3D" id="1.25.10.10">
    <property type="entry name" value="Leucine-rich Repeat Variant"/>
    <property type="match status" value="1"/>
</dbReference>
<keyword evidence="2" id="KW-1185">Reference proteome</keyword>
<proteinExistence type="predicted"/>
<sequence>MTVMYFALEVAQFLYHVFPVVLGCLPLREDFEENSTVFECFLKLYQGQYPILAQNLVPVLRLAALVYSTKQADDKTNKLIQELVSSASRDFSEQFNSLVQSLEPEIVARLQAALAAAAPATSPTAS</sequence>
<organism evidence="1 2">
    <name type="scientific">Portunus trituberculatus</name>
    <name type="common">Swimming crab</name>
    <name type="synonym">Neptunus trituberculatus</name>
    <dbReference type="NCBI Taxonomy" id="210409"/>
    <lineage>
        <taxon>Eukaryota</taxon>
        <taxon>Metazoa</taxon>
        <taxon>Ecdysozoa</taxon>
        <taxon>Arthropoda</taxon>
        <taxon>Crustacea</taxon>
        <taxon>Multicrustacea</taxon>
        <taxon>Malacostraca</taxon>
        <taxon>Eumalacostraca</taxon>
        <taxon>Eucarida</taxon>
        <taxon>Decapoda</taxon>
        <taxon>Pleocyemata</taxon>
        <taxon>Brachyura</taxon>
        <taxon>Eubrachyura</taxon>
        <taxon>Portunoidea</taxon>
        <taxon>Portunidae</taxon>
        <taxon>Portuninae</taxon>
        <taxon>Portunus</taxon>
    </lineage>
</organism>
<dbReference type="AlphaFoldDB" id="A0A5B7DYT5"/>
<dbReference type="InterPro" id="IPR011989">
    <property type="entry name" value="ARM-like"/>
</dbReference>
<dbReference type="OrthoDB" id="7862313at2759"/>
<protein>
    <submittedName>
        <fullName evidence="1">Putative importin subunit beta-4</fullName>
    </submittedName>
</protein>
<evidence type="ECO:0000313" key="2">
    <source>
        <dbReference type="Proteomes" id="UP000324222"/>
    </source>
</evidence>